<dbReference type="STRING" id="428990.SAMN06295987_11224"/>
<evidence type="ECO:0000313" key="2">
    <source>
        <dbReference type="Proteomes" id="UP000190989"/>
    </source>
</evidence>
<protein>
    <submittedName>
        <fullName evidence="1">Uncharacterized protein</fullName>
    </submittedName>
</protein>
<dbReference type="AlphaFoldDB" id="A0A1U6IRG1"/>
<proteinExistence type="predicted"/>
<keyword evidence="2" id="KW-1185">Reference proteome</keyword>
<dbReference type="Proteomes" id="UP000190989">
    <property type="component" value="Unassembled WGS sequence"/>
</dbReference>
<organism evidence="1 2">
    <name type="scientific">Novosphingobium mathurense</name>
    <dbReference type="NCBI Taxonomy" id="428990"/>
    <lineage>
        <taxon>Bacteria</taxon>
        <taxon>Pseudomonadati</taxon>
        <taxon>Pseudomonadota</taxon>
        <taxon>Alphaproteobacteria</taxon>
        <taxon>Sphingomonadales</taxon>
        <taxon>Sphingomonadaceae</taxon>
        <taxon>Novosphingobium</taxon>
    </lineage>
</organism>
<dbReference type="EMBL" id="FVZE01000012">
    <property type="protein sequence ID" value="SLK10603.1"/>
    <property type="molecule type" value="Genomic_DNA"/>
</dbReference>
<evidence type="ECO:0000313" key="1">
    <source>
        <dbReference type="EMBL" id="SLK10603.1"/>
    </source>
</evidence>
<gene>
    <name evidence="1" type="ORF">SAMN06295987_11224</name>
</gene>
<sequence>MDTAAIGNGVQAPGLVDAGVPGELSQVIAERAGRLTPKACQ</sequence>
<reference evidence="2" key="1">
    <citation type="submission" date="2017-02" db="EMBL/GenBank/DDBJ databases">
        <authorList>
            <person name="Varghese N."/>
            <person name="Submissions S."/>
        </authorList>
    </citation>
    <scope>NUCLEOTIDE SEQUENCE [LARGE SCALE GENOMIC DNA]</scope>
    <source>
        <strain evidence="2">SM117</strain>
    </source>
</reference>
<accession>A0A1U6IRG1</accession>
<name>A0A1U6IRG1_9SPHN</name>